<dbReference type="GO" id="GO:0016787">
    <property type="term" value="F:hydrolase activity"/>
    <property type="evidence" value="ECO:0007669"/>
    <property type="project" value="UniProtKB-KW"/>
</dbReference>
<sequence length="304" mass="34318">MQSWREVSIPVPWGHISGKWWGSEGRRPILALHGWQDNAGTFDKLAPLLVANGFSVFAIDFPGHGRSSHYPKGQFYYLYWDGILLVRRIVRHFKWSNVTLLGHSLGGAISLMYAGAYPDNVDKLVSIDIAGPVTKPEKRTVADTAFICDKFLDYENLNEKRLPAYSRDDVVDLVMDAYKGSLTKESCEILMQRGTREAEVPGGLHFCRDVRLKIAGLAPFSRELVVEFAKAVRCEVLNIKGKPGMVFDNENFYHEVIESLRSGAKRLERHEVEGTHHLHLNDPNQMAPIVIAFLSEFDPQDVPI</sequence>
<comment type="similarity">
    <text evidence="1">Belongs to the AB hydrolase superfamily.</text>
</comment>
<dbReference type="Pfam" id="PF00561">
    <property type="entry name" value="Abhydrolase_1"/>
    <property type="match status" value="1"/>
</dbReference>
<reference evidence="4 5" key="1">
    <citation type="submission" date="2020-04" db="EMBL/GenBank/DDBJ databases">
        <authorList>
            <person name="Alioto T."/>
            <person name="Alioto T."/>
            <person name="Gomez Garrido J."/>
        </authorList>
    </citation>
    <scope>NUCLEOTIDE SEQUENCE [LARGE SCALE GENOMIC DNA]</scope>
</reference>
<dbReference type="AlphaFoldDB" id="A0A8S1BTY0"/>
<dbReference type="PRINTS" id="PR00111">
    <property type="entry name" value="ABHYDROLASE"/>
</dbReference>
<dbReference type="OrthoDB" id="190201at2759"/>
<evidence type="ECO:0000256" key="2">
    <source>
        <dbReference type="ARBA" id="ARBA00022801"/>
    </source>
</evidence>
<dbReference type="InterPro" id="IPR000073">
    <property type="entry name" value="AB_hydrolase_1"/>
</dbReference>
<dbReference type="Proteomes" id="UP000494165">
    <property type="component" value="Unassembled WGS sequence"/>
</dbReference>
<comment type="caution">
    <text evidence="4">The sequence shown here is derived from an EMBL/GenBank/DDBJ whole genome shotgun (WGS) entry which is preliminary data.</text>
</comment>
<name>A0A8S1BTY0_9INSE</name>
<dbReference type="GO" id="GO:0016020">
    <property type="term" value="C:membrane"/>
    <property type="evidence" value="ECO:0007669"/>
    <property type="project" value="TreeGrafter"/>
</dbReference>
<dbReference type="InterPro" id="IPR050266">
    <property type="entry name" value="AB_hydrolase_sf"/>
</dbReference>
<gene>
    <name evidence="4" type="ORF">CLODIP_2_CD04979</name>
</gene>
<accession>A0A8S1BTY0</accession>
<keyword evidence="2" id="KW-0378">Hydrolase</keyword>
<evidence type="ECO:0000256" key="1">
    <source>
        <dbReference type="ARBA" id="ARBA00008645"/>
    </source>
</evidence>
<organism evidence="4 5">
    <name type="scientific">Cloeon dipterum</name>
    <dbReference type="NCBI Taxonomy" id="197152"/>
    <lineage>
        <taxon>Eukaryota</taxon>
        <taxon>Metazoa</taxon>
        <taxon>Ecdysozoa</taxon>
        <taxon>Arthropoda</taxon>
        <taxon>Hexapoda</taxon>
        <taxon>Insecta</taxon>
        <taxon>Pterygota</taxon>
        <taxon>Palaeoptera</taxon>
        <taxon>Ephemeroptera</taxon>
        <taxon>Pisciforma</taxon>
        <taxon>Baetidae</taxon>
        <taxon>Cloeon</taxon>
    </lineage>
</organism>
<feature type="domain" description="AB hydrolase-1" evidence="3">
    <location>
        <begin position="28"/>
        <end position="129"/>
    </location>
</feature>
<dbReference type="InterPro" id="IPR029058">
    <property type="entry name" value="AB_hydrolase_fold"/>
</dbReference>
<dbReference type="PANTHER" id="PTHR43798:SF14">
    <property type="entry name" value="SERINE HYDROLASE-LIKE PROTEIN DDB_G0286239"/>
    <property type="match status" value="1"/>
</dbReference>
<evidence type="ECO:0000313" key="5">
    <source>
        <dbReference type="Proteomes" id="UP000494165"/>
    </source>
</evidence>
<dbReference type="EMBL" id="CADEPI010000008">
    <property type="protein sequence ID" value="CAB3362368.1"/>
    <property type="molecule type" value="Genomic_DNA"/>
</dbReference>
<dbReference type="SUPFAM" id="SSF53474">
    <property type="entry name" value="alpha/beta-Hydrolases"/>
    <property type="match status" value="1"/>
</dbReference>
<dbReference type="Gene3D" id="3.40.50.1820">
    <property type="entry name" value="alpha/beta hydrolase"/>
    <property type="match status" value="1"/>
</dbReference>
<dbReference type="PANTHER" id="PTHR43798">
    <property type="entry name" value="MONOACYLGLYCEROL LIPASE"/>
    <property type="match status" value="1"/>
</dbReference>
<protein>
    <recommendedName>
        <fullName evidence="3">AB hydrolase-1 domain-containing protein</fullName>
    </recommendedName>
</protein>
<evidence type="ECO:0000259" key="3">
    <source>
        <dbReference type="Pfam" id="PF00561"/>
    </source>
</evidence>
<keyword evidence="5" id="KW-1185">Reference proteome</keyword>
<evidence type="ECO:0000313" key="4">
    <source>
        <dbReference type="EMBL" id="CAB3362368.1"/>
    </source>
</evidence>
<proteinExistence type="inferred from homology"/>